<dbReference type="AlphaFoldDB" id="A0A919IU80"/>
<evidence type="ECO:0000313" key="2">
    <source>
        <dbReference type="EMBL" id="GID71356.1"/>
    </source>
</evidence>
<dbReference type="Proteomes" id="UP000619479">
    <property type="component" value="Unassembled WGS sequence"/>
</dbReference>
<reference evidence="2" key="1">
    <citation type="submission" date="2021-01" db="EMBL/GenBank/DDBJ databases">
        <title>Whole genome shotgun sequence of Actinoplanes cyaneus NBRC 14990.</title>
        <authorList>
            <person name="Komaki H."/>
            <person name="Tamura T."/>
        </authorList>
    </citation>
    <scope>NUCLEOTIDE SEQUENCE</scope>
    <source>
        <strain evidence="2">NBRC 14990</strain>
    </source>
</reference>
<organism evidence="2 3">
    <name type="scientific">Actinoplanes cyaneus</name>
    <dbReference type="NCBI Taxonomy" id="52696"/>
    <lineage>
        <taxon>Bacteria</taxon>
        <taxon>Bacillati</taxon>
        <taxon>Actinomycetota</taxon>
        <taxon>Actinomycetes</taxon>
        <taxon>Micromonosporales</taxon>
        <taxon>Micromonosporaceae</taxon>
        <taxon>Actinoplanes</taxon>
    </lineage>
</organism>
<gene>
    <name evidence="2" type="ORF">Acy02nite_92370</name>
</gene>
<accession>A0A919IU80</accession>
<keyword evidence="3" id="KW-1185">Reference proteome</keyword>
<protein>
    <submittedName>
        <fullName evidence="2">Uncharacterized protein</fullName>
    </submittedName>
</protein>
<feature type="region of interest" description="Disordered" evidence="1">
    <location>
        <begin position="1"/>
        <end position="74"/>
    </location>
</feature>
<proteinExistence type="predicted"/>
<comment type="caution">
    <text evidence="2">The sequence shown here is derived from an EMBL/GenBank/DDBJ whole genome shotgun (WGS) entry which is preliminary data.</text>
</comment>
<sequence>MLPASVFRGNSDDLTDSVHADSSHGMTPGKTMRSRAGSHQGGENSRRGVATRPGRADHAVTFSGVLVHRERVSH</sequence>
<evidence type="ECO:0000256" key="1">
    <source>
        <dbReference type="SAM" id="MobiDB-lite"/>
    </source>
</evidence>
<dbReference type="EMBL" id="BOMH01000179">
    <property type="protein sequence ID" value="GID71356.1"/>
    <property type="molecule type" value="Genomic_DNA"/>
</dbReference>
<evidence type="ECO:0000313" key="3">
    <source>
        <dbReference type="Proteomes" id="UP000619479"/>
    </source>
</evidence>
<name>A0A919IU80_9ACTN</name>